<name>A0A6J4H9P8_9PROT</name>
<organism evidence="2">
    <name type="scientific">uncultured Craurococcus sp</name>
    <dbReference type="NCBI Taxonomy" id="1135998"/>
    <lineage>
        <taxon>Bacteria</taxon>
        <taxon>Pseudomonadati</taxon>
        <taxon>Pseudomonadota</taxon>
        <taxon>Alphaproteobacteria</taxon>
        <taxon>Acetobacterales</taxon>
        <taxon>Acetobacteraceae</taxon>
        <taxon>Craurococcus</taxon>
        <taxon>environmental samples</taxon>
    </lineage>
</organism>
<sequence>AETRPHRRPGRPAARRPRHPARRGPARLPRPPACHDPGLPGRRRHGCRGAAARPHHGEVSRPAGGGQQPPRRLGRDRLHRARPQQAGRLHDRLHQHADHRHHPARAAAGALPARRLRPDPQHRRRSRRHLGAARQPAARRRRAGGGGPAPPRPDQLRHLRHRLRRPSRGPRPGARHRHQIPARPLRRRRPGPHRHAGPADRPCGDEYRRGDRRFPPGPAPPARPDGHRALAGDGRRADLPRAGLRRGRGLDARPRRAGRPAPPGARPAGGCRPPRRGGPGMGRHRHPARPAAPPARPGRVSRRAGGDAGAVREALGRPSLEGM</sequence>
<feature type="region of interest" description="Disordered" evidence="1">
    <location>
        <begin position="1"/>
        <end position="323"/>
    </location>
</feature>
<feature type="compositionally biased region" description="Basic residues" evidence="1">
    <location>
        <begin position="72"/>
        <end position="82"/>
    </location>
</feature>
<evidence type="ECO:0000256" key="1">
    <source>
        <dbReference type="SAM" id="MobiDB-lite"/>
    </source>
</evidence>
<reference evidence="2" key="1">
    <citation type="submission" date="2020-02" db="EMBL/GenBank/DDBJ databases">
        <authorList>
            <person name="Meier V. D."/>
        </authorList>
    </citation>
    <scope>NUCLEOTIDE SEQUENCE</scope>
    <source>
        <strain evidence="2">AVDCRST_MAG27</strain>
    </source>
</reference>
<gene>
    <name evidence="2" type="ORF">AVDCRST_MAG27-146</name>
</gene>
<accession>A0A6J4H9P8</accession>
<feature type="non-terminal residue" evidence="2">
    <location>
        <position position="1"/>
    </location>
</feature>
<protein>
    <submittedName>
        <fullName evidence="2">Tricarboxylate transport protein TctC</fullName>
    </submittedName>
</protein>
<feature type="compositionally biased region" description="Basic and acidic residues" evidence="1">
    <location>
        <begin position="224"/>
        <end position="239"/>
    </location>
</feature>
<feature type="compositionally biased region" description="Basic residues" evidence="1">
    <location>
        <begin position="158"/>
        <end position="196"/>
    </location>
</feature>
<dbReference type="EMBL" id="CADCTD010000003">
    <property type="protein sequence ID" value="CAA9215391.1"/>
    <property type="molecule type" value="Genomic_DNA"/>
</dbReference>
<dbReference type="AlphaFoldDB" id="A0A6J4H9P8"/>
<feature type="compositionally biased region" description="Basic residues" evidence="1">
    <location>
        <begin position="122"/>
        <end position="143"/>
    </location>
</feature>
<feature type="compositionally biased region" description="Basic residues" evidence="1">
    <location>
        <begin position="1"/>
        <end position="25"/>
    </location>
</feature>
<feature type="non-terminal residue" evidence="2">
    <location>
        <position position="323"/>
    </location>
</feature>
<proteinExistence type="predicted"/>
<evidence type="ECO:0000313" key="2">
    <source>
        <dbReference type="EMBL" id="CAA9215391.1"/>
    </source>
</evidence>
<feature type="compositionally biased region" description="Basic and acidic residues" evidence="1">
    <location>
        <begin position="202"/>
        <end position="214"/>
    </location>
</feature>